<evidence type="ECO:0000313" key="3">
    <source>
        <dbReference type="EMBL" id="PMB64439.1"/>
    </source>
</evidence>
<comment type="caution">
    <text evidence="3">The sequence shown here is derived from an EMBL/GenBank/DDBJ whole genome shotgun (WGS) entry which is preliminary data.</text>
</comment>
<name>A0A2N6NB20_BEABA</name>
<feature type="compositionally biased region" description="Basic and acidic residues" evidence="1">
    <location>
        <begin position="77"/>
        <end position="124"/>
    </location>
</feature>
<feature type="signal peptide" evidence="2">
    <location>
        <begin position="1"/>
        <end position="17"/>
    </location>
</feature>
<proteinExistence type="predicted"/>
<dbReference type="EMBL" id="MRVG01000013">
    <property type="protein sequence ID" value="PMB64439.1"/>
    <property type="molecule type" value="Genomic_DNA"/>
</dbReference>
<feature type="chain" id="PRO_5014691848" evidence="2">
    <location>
        <begin position="18"/>
        <end position="148"/>
    </location>
</feature>
<dbReference type="AlphaFoldDB" id="A0A2N6NB20"/>
<accession>A0A2N6NB20</accession>
<evidence type="ECO:0000313" key="4">
    <source>
        <dbReference type="Proteomes" id="UP000235728"/>
    </source>
</evidence>
<keyword evidence="2" id="KW-0732">Signal</keyword>
<reference evidence="3 4" key="1">
    <citation type="journal article" date="2016" name="Appl. Microbiol. Biotechnol.">
        <title>Characterization of T-DNA insertion mutants with decreased virulence in the entomopathogenic fungus Beauveria bassiana JEF-007.</title>
        <authorList>
            <person name="Kim S."/>
            <person name="Lee S.J."/>
            <person name="Nai Y.S."/>
            <person name="Yu J.S."/>
            <person name="Lee M.R."/>
            <person name="Yang Y.T."/>
            <person name="Kim J.S."/>
        </authorList>
    </citation>
    <scope>NUCLEOTIDE SEQUENCE [LARGE SCALE GENOMIC DNA]</scope>
    <source>
        <strain evidence="3 4">JEF-007</strain>
    </source>
</reference>
<evidence type="ECO:0000256" key="1">
    <source>
        <dbReference type="SAM" id="MobiDB-lite"/>
    </source>
</evidence>
<dbReference type="Proteomes" id="UP000235728">
    <property type="component" value="Unassembled WGS sequence"/>
</dbReference>
<feature type="region of interest" description="Disordered" evidence="1">
    <location>
        <begin position="76"/>
        <end position="148"/>
    </location>
</feature>
<sequence length="148" mass="15626">MKFTVAIIATFAGLALAAPQNQDKIDLQNCDDAADAVLQACDSAGGANCLQESTKEKLNCQAKKVQSDGEALVAEKQAAERAKNKEKAVAAKKEKDAADAKIQAEEAAKAKNAERFKKQQEVAKQKAAQQKAAQQNAAQQNAAQQNAA</sequence>
<evidence type="ECO:0000256" key="2">
    <source>
        <dbReference type="SAM" id="SignalP"/>
    </source>
</evidence>
<gene>
    <name evidence="3" type="ORF">BM221_009827</name>
</gene>
<organism evidence="3 4">
    <name type="scientific">Beauveria bassiana</name>
    <name type="common">White muscardine disease fungus</name>
    <name type="synonym">Tritirachium shiotae</name>
    <dbReference type="NCBI Taxonomy" id="176275"/>
    <lineage>
        <taxon>Eukaryota</taxon>
        <taxon>Fungi</taxon>
        <taxon>Dikarya</taxon>
        <taxon>Ascomycota</taxon>
        <taxon>Pezizomycotina</taxon>
        <taxon>Sordariomycetes</taxon>
        <taxon>Hypocreomycetidae</taxon>
        <taxon>Hypocreales</taxon>
        <taxon>Cordycipitaceae</taxon>
        <taxon>Beauveria</taxon>
    </lineage>
</organism>
<protein>
    <submittedName>
        <fullName evidence="3">Uncharacterized protein</fullName>
    </submittedName>
</protein>
<feature type="compositionally biased region" description="Low complexity" evidence="1">
    <location>
        <begin position="125"/>
        <end position="148"/>
    </location>
</feature>